<dbReference type="HOGENOM" id="CLU_042888_0_0_11"/>
<name>H5X7B6_9PSEU</name>
<keyword evidence="3" id="KW-1185">Reference proteome</keyword>
<feature type="region of interest" description="Disordered" evidence="1">
    <location>
        <begin position="127"/>
        <end position="228"/>
    </location>
</feature>
<reference evidence="2 3" key="1">
    <citation type="journal article" date="2012" name="Stand. Genomic Sci.">
        <title>Genome sequence of the ocean sediment bacterium Saccharomonospora marina type strain (XMU15(T)).</title>
        <authorList>
            <person name="Klenk H.P."/>
            <person name="Lu M."/>
            <person name="Lucas S."/>
            <person name="Lapidus A."/>
            <person name="Copeland A."/>
            <person name="Pitluck S."/>
            <person name="Goodwin L.A."/>
            <person name="Han C."/>
            <person name="Tapia R."/>
            <person name="Brambilla E.M."/>
            <person name="Potter G."/>
            <person name="Land M."/>
            <person name="Ivanova N."/>
            <person name="Rohde M."/>
            <person name="Goker M."/>
            <person name="Detter J.C."/>
            <person name="Li W.J."/>
            <person name="Kyrpides N.C."/>
            <person name="Woyke T."/>
        </authorList>
    </citation>
    <scope>NUCLEOTIDE SEQUENCE [LARGE SCALE GENOMIC DNA]</scope>
    <source>
        <strain evidence="2 3">XMU15</strain>
    </source>
</reference>
<sequence length="335" mass="34851">MPIPPPAGDAGAPREAEATSPGIRDDVDPELAEQPTVRRKKVSLTDPAPTTVTDAEAAEHADDARVYLAPPPDGLGKFDLGSVPASVTPPRTWRKAAWFATLSSGAVVIALLFAGSVLVGQPPQQPQQAALEGWPDRHGGAPMLPGGGYAGDRTATPGEPSQTDNAPAGTPPPGADAGNVSVDLRSTGSSHAEPTGSSTSGEPTSTATSSATPSSEPSKPPVTPAPTETAEPAHLFAAYDADTLAQRSQEYLNTVTEDAEAAYELTTGELAAEGPDGLRERYAEIAYVEIRHVYIDQNEGYTLNEIDVTYTDGSKERQTRKLVFEANEKISSDGG</sequence>
<feature type="compositionally biased region" description="Low complexity" evidence="1">
    <location>
        <begin position="194"/>
        <end position="217"/>
    </location>
</feature>
<dbReference type="EMBL" id="CM001439">
    <property type="protein sequence ID" value="EHR49077.1"/>
    <property type="molecule type" value="Genomic_DNA"/>
</dbReference>
<feature type="region of interest" description="Disordered" evidence="1">
    <location>
        <begin position="1"/>
        <end position="59"/>
    </location>
</feature>
<organism evidence="2 3">
    <name type="scientific">Saccharomonospora marina XMU15</name>
    <dbReference type="NCBI Taxonomy" id="882083"/>
    <lineage>
        <taxon>Bacteria</taxon>
        <taxon>Bacillati</taxon>
        <taxon>Actinomycetota</taxon>
        <taxon>Actinomycetes</taxon>
        <taxon>Pseudonocardiales</taxon>
        <taxon>Pseudonocardiaceae</taxon>
        <taxon>Saccharomonospora</taxon>
    </lineage>
</organism>
<dbReference type="eggNOG" id="COG3170">
    <property type="taxonomic scope" value="Bacteria"/>
</dbReference>
<evidence type="ECO:0000313" key="2">
    <source>
        <dbReference type="EMBL" id="EHR49077.1"/>
    </source>
</evidence>
<accession>H5X7B6</accession>
<dbReference type="Proteomes" id="UP000004926">
    <property type="component" value="Chromosome"/>
</dbReference>
<dbReference type="AlphaFoldDB" id="H5X7B6"/>
<dbReference type="STRING" id="882083.SacmaDRAFT_0781"/>
<protein>
    <submittedName>
        <fullName evidence="2">Uncharacterized protein</fullName>
    </submittedName>
</protein>
<gene>
    <name evidence="2" type="ORF">SacmaDRAFT_0781</name>
</gene>
<evidence type="ECO:0000313" key="3">
    <source>
        <dbReference type="Proteomes" id="UP000004926"/>
    </source>
</evidence>
<evidence type="ECO:0000256" key="1">
    <source>
        <dbReference type="SAM" id="MobiDB-lite"/>
    </source>
</evidence>
<proteinExistence type="predicted"/>